<dbReference type="RefSeq" id="WP_094044956.1">
    <property type="nucleotide sequence ID" value="NZ_NKHD01000020.1"/>
</dbReference>
<dbReference type="EMBL" id="NKHD01000020">
    <property type="protein sequence ID" value="OXT07472.1"/>
    <property type="molecule type" value="Genomic_DNA"/>
</dbReference>
<dbReference type="Proteomes" id="UP000215301">
    <property type="component" value="Unassembled WGS sequence"/>
</dbReference>
<dbReference type="AlphaFoldDB" id="A0A231VH04"/>
<evidence type="ECO:0000313" key="4">
    <source>
        <dbReference type="Proteomes" id="UP000215301"/>
    </source>
</evidence>
<reference evidence="3 4" key="1">
    <citation type="submission" date="2017-06" db="EMBL/GenBank/DDBJ databases">
        <title>Isolation and characterization of a thermophilic and butanogenic Thermoanaerobacterium thermosaccharolyticum M5 capable of efficient degradation of hemicellulose.</title>
        <authorList>
            <person name="Xin F."/>
            <person name="Jiang Y."/>
        </authorList>
    </citation>
    <scope>NUCLEOTIDE SEQUENCE [LARGE SCALE GENOMIC DNA]</scope>
    <source>
        <strain evidence="3 4">M5</strain>
    </source>
</reference>
<evidence type="ECO:0000313" key="3">
    <source>
        <dbReference type="EMBL" id="OXT07472.1"/>
    </source>
</evidence>
<name>A0A231VH04_THETR</name>
<sequence length="405" mass="45264">MKRTVTFLIVVCMLVLSLSSAFAVSVNDKVDNSQTVVNLLVDSINKGDWKTYVDLQANINREGIQGFINDADNAKNGLGIFNVKSAKIKEMKALSDDVVAQLTNLSQYKQQYNEVQAYLVGIDYRVKKENKYFFNGVNYNLVVLGKEADNWKVIEMSDAPLEILIPAGYGFGSEDEKEALKIIKARINGDIVNKEGKLIESNKASYRDIQIEKGINSADIQEAPMGVLSTGDHVRPDYIRVYHDRSSSDPNYHKTISTDFYYYVKNVLPNEWYSTWPSESLKAGAMAVKMYGWYHVYHPKWPSLNADVKDTTADQVFIDNTEVSSTTTAINNVGGVGLENSSGAVFETQYLAGTQGQPGTQSSGKMSQWGTKYWADQGTKTYIQMCHYYYDNSDKSSGAIATFSY</sequence>
<dbReference type="InterPro" id="IPR013693">
    <property type="entry name" value="SpoIID/LytB_N"/>
</dbReference>
<keyword evidence="1" id="KW-0732">Signal</keyword>
<organism evidence="3 4">
    <name type="scientific">Thermoanaerobacterium thermosaccharolyticum</name>
    <name type="common">Clostridium thermosaccharolyticum</name>
    <dbReference type="NCBI Taxonomy" id="1517"/>
    <lineage>
        <taxon>Bacteria</taxon>
        <taxon>Bacillati</taxon>
        <taxon>Bacillota</taxon>
        <taxon>Clostridia</taxon>
        <taxon>Thermoanaerobacterales</taxon>
        <taxon>Thermoanaerobacteraceae</taxon>
        <taxon>Thermoanaerobacterium</taxon>
    </lineage>
</organism>
<evidence type="ECO:0000256" key="1">
    <source>
        <dbReference type="SAM" id="SignalP"/>
    </source>
</evidence>
<comment type="caution">
    <text evidence="3">The sequence shown here is derived from an EMBL/GenBank/DDBJ whole genome shotgun (WGS) entry which is preliminary data.</text>
</comment>
<dbReference type="Pfam" id="PF08486">
    <property type="entry name" value="SpoIID"/>
    <property type="match status" value="1"/>
</dbReference>
<gene>
    <name evidence="3" type="ORF">CE561_06520</name>
</gene>
<accession>A0A231VH04</accession>
<protein>
    <recommendedName>
        <fullName evidence="2">Sporulation stage II protein D amidase enhancer LytB N-terminal domain-containing protein</fullName>
    </recommendedName>
</protein>
<feature type="chain" id="PRO_5011991504" description="Sporulation stage II protein D amidase enhancer LytB N-terminal domain-containing protein" evidence="1">
    <location>
        <begin position="24"/>
        <end position="405"/>
    </location>
</feature>
<proteinExistence type="predicted"/>
<feature type="signal peptide" evidence="1">
    <location>
        <begin position="1"/>
        <end position="23"/>
    </location>
</feature>
<evidence type="ECO:0000259" key="2">
    <source>
        <dbReference type="Pfam" id="PF08486"/>
    </source>
</evidence>
<feature type="domain" description="Sporulation stage II protein D amidase enhancer LytB N-terminal" evidence="2">
    <location>
        <begin position="259"/>
        <end position="330"/>
    </location>
</feature>